<dbReference type="Pfam" id="PF13510">
    <property type="entry name" value="Fer2_4"/>
    <property type="match status" value="1"/>
</dbReference>
<dbReference type="Proteomes" id="UP000194151">
    <property type="component" value="Chromosome"/>
</dbReference>
<accession>A0A1W6YLR1</accession>
<dbReference type="GO" id="GO:0051536">
    <property type="term" value="F:iron-sulfur cluster binding"/>
    <property type="evidence" value="ECO:0007669"/>
    <property type="project" value="InterPro"/>
</dbReference>
<keyword evidence="1" id="KW-0560">Oxidoreductase</keyword>
<dbReference type="GO" id="GO:0016491">
    <property type="term" value="F:oxidoreductase activity"/>
    <property type="evidence" value="ECO:0007669"/>
    <property type="project" value="UniProtKB-KW"/>
</dbReference>
<dbReference type="AlphaFoldDB" id="A0A1W6YLR1"/>
<dbReference type="SUPFAM" id="SSF54292">
    <property type="entry name" value="2Fe-2S ferredoxin-like"/>
    <property type="match status" value="1"/>
</dbReference>
<dbReference type="RefSeq" id="WP_086065276.1">
    <property type="nucleotide sequence ID" value="NZ_CP021108.1"/>
</dbReference>
<proteinExistence type="predicted"/>
<evidence type="ECO:0000313" key="3">
    <source>
        <dbReference type="Proteomes" id="UP000194151"/>
    </source>
</evidence>
<name>A0A1W6YLR1_9BORD</name>
<dbReference type="KEGG" id="bgv:CAL12_15055"/>
<keyword evidence="3" id="KW-1185">Reference proteome</keyword>
<dbReference type="InterPro" id="IPR042204">
    <property type="entry name" value="2Fe-2S-bd_N"/>
</dbReference>
<dbReference type="OrthoDB" id="573392at2"/>
<dbReference type="EMBL" id="CP021108">
    <property type="protein sequence ID" value="ARP82002.1"/>
    <property type="molecule type" value="Genomic_DNA"/>
</dbReference>
<sequence>MFRKLHEPGAQALTVYIDGAAVSAEPGESVAAVLLRQDTAATRTTPVKESPRAPYCMMGVCFDCLAIVDGVASTQTCLVTVQEGMRIERQFGKRSVLP</sequence>
<evidence type="ECO:0000256" key="1">
    <source>
        <dbReference type="ARBA" id="ARBA00023002"/>
    </source>
</evidence>
<gene>
    <name evidence="2" type="ORF">CAL12_15055</name>
</gene>
<protein>
    <submittedName>
        <fullName evidence="2">(2Fe-2S)-binding protein</fullName>
    </submittedName>
</protein>
<dbReference type="InterPro" id="IPR036010">
    <property type="entry name" value="2Fe-2S_ferredoxin-like_sf"/>
</dbReference>
<evidence type="ECO:0000313" key="2">
    <source>
        <dbReference type="EMBL" id="ARP82002.1"/>
    </source>
</evidence>
<dbReference type="STRING" id="1416806.CAL12_15055"/>
<organism evidence="2 3">
    <name type="scientific">Bordetella genomosp. 8</name>
    <dbReference type="NCBI Taxonomy" id="1416806"/>
    <lineage>
        <taxon>Bacteria</taxon>
        <taxon>Pseudomonadati</taxon>
        <taxon>Pseudomonadota</taxon>
        <taxon>Betaproteobacteria</taxon>
        <taxon>Burkholderiales</taxon>
        <taxon>Alcaligenaceae</taxon>
        <taxon>Bordetella</taxon>
    </lineage>
</organism>
<reference evidence="2 3" key="1">
    <citation type="submission" date="2017-05" db="EMBL/GenBank/DDBJ databases">
        <title>Complete and WGS of Bordetella genogroups.</title>
        <authorList>
            <person name="Spilker T."/>
            <person name="LiPuma J."/>
        </authorList>
    </citation>
    <scope>NUCLEOTIDE SEQUENCE [LARGE SCALE GENOMIC DNA]</scope>
    <source>
        <strain evidence="2 3">AU19157</strain>
    </source>
</reference>
<dbReference type="Gene3D" id="3.10.20.440">
    <property type="entry name" value="2Fe-2S iron-sulphur cluster binding domain, sarcosine oxidase, alpha subunit, N-terminal domain"/>
    <property type="match status" value="1"/>
</dbReference>